<name>A0A838Y9P7_9NEIS</name>
<dbReference type="PANTHER" id="PTHR37829:SF3">
    <property type="entry name" value="PROTEIN JAYE-RELATED"/>
    <property type="match status" value="1"/>
</dbReference>
<dbReference type="EMBL" id="JACERN010000042">
    <property type="protein sequence ID" value="MBA4710568.1"/>
    <property type="molecule type" value="Genomic_DNA"/>
</dbReference>
<evidence type="ECO:0000313" key="4">
    <source>
        <dbReference type="Proteomes" id="UP000545606"/>
    </source>
</evidence>
<dbReference type="InterPro" id="IPR058530">
    <property type="entry name" value="Baseplate_J-like_C"/>
</dbReference>
<dbReference type="PANTHER" id="PTHR37829">
    <property type="entry name" value="PHAGE-LIKE ELEMENT PBSX PROTEIN XKDT"/>
    <property type="match status" value="1"/>
</dbReference>
<comment type="caution">
    <text evidence="3">The sequence shown here is derived from an EMBL/GenBank/DDBJ whole genome shotgun (WGS) entry which is preliminary data.</text>
</comment>
<dbReference type="InterPro" id="IPR006949">
    <property type="entry name" value="Barrel_Baseplate_J-like"/>
</dbReference>
<dbReference type="Proteomes" id="UP000545606">
    <property type="component" value="Unassembled WGS sequence"/>
</dbReference>
<organism evidence="3 4">
    <name type="scientific">Aquitalea aquatica</name>
    <dbReference type="NCBI Taxonomy" id="3044273"/>
    <lineage>
        <taxon>Bacteria</taxon>
        <taxon>Pseudomonadati</taxon>
        <taxon>Pseudomonadota</taxon>
        <taxon>Betaproteobacteria</taxon>
        <taxon>Neisseriales</taxon>
        <taxon>Chromobacteriaceae</taxon>
        <taxon>Aquitalea</taxon>
    </lineage>
</organism>
<dbReference type="InterPro" id="IPR052399">
    <property type="entry name" value="Phage_Baseplate_Assmbl_Protein"/>
</dbReference>
<sequence>MALNILDYTTIVRNQVTAIQSRAAGLVDLTIGSLMLAVVEANSGVVQWIQQLIVQLLVTVRAATCSGTDLDSWMADFGFTRLSAVQATGQVTFSRFTATNQAVIPIGSTVTTTDGTQSYTVTLDTTNAAYSATLGGYVIAAGVSSVTVPVLANIAGAAGNALAGMVTVITGGISFVDTVANAAAFANGADKQSDTDFRAAFVLWVASLSKATKAAIGYALASMQTGVTYSLVENQDYSGNVLYGYFYAVVDDGSGNPSSTFLASAASAIESVRPFCSRYGVFGPALLSANVSMVITTDSTVTHSVVVANVNAAIQSYIASLSLGQLLSYSKLISIAYGVTSAITNVTAVTLNGGTADLAATQKQVIRPGTISVA</sequence>
<evidence type="ECO:0000259" key="1">
    <source>
        <dbReference type="Pfam" id="PF04865"/>
    </source>
</evidence>
<feature type="domain" description="Baseplate protein J-like barrel" evidence="1">
    <location>
        <begin position="95"/>
        <end position="188"/>
    </location>
</feature>
<protein>
    <submittedName>
        <fullName evidence="3">Baseplate J/gp47 family protein</fullName>
    </submittedName>
</protein>
<accession>A0A838Y9P7</accession>
<keyword evidence="4" id="KW-1185">Reference proteome</keyword>
<dbReference type="Pfam" id="PF26079">
    <property type="entry name" value="Baseplate_J_C"/>
    <property type="match status" value="1"/>
</dbReference>
<reference evidence="3 4" key="1">
    <citation type="submission" date="2020-07" db="EMBL/GenBank/DDBJ databases">
        <title>Draft genome sequence of violacein-producing bacteria and related species.</title>
        <authorList>
            <person name="Wilson H.S."/>
            <person name="De Leon M.E."/>
        </authorList>
    </citation>
    <scope>NUCLEOTIDE SEQUENCE [LARGE SCALE GENOMIC DNA]</scope>
    <source>
        <strain evidence="3 4">HSC-21Su07</strain>
    </source>
</reference>
<dbReference type="RefSeq" id="WP_181837437.1">
    <property type="nucleotide sequence ID" value="NZ_JACERN010000042.1"/>
</dbReference>
<gene>
    <name evidence="3" type="ORF">H2Z84_19510</name>
</gene>
<evidence type="ECO:0000259" key="2">
    <source>
        <dbReference type="Pfam" id="PF26079"/>
    </source>
</evidence>
<dbReference type="Pfam" id="PF04865">
    <property type="entry name" value="Baseplate_J"/>
    <property type="match status" value="1"/>
</dbReference>
<feature type="domain" description="Baseplate J-like C-terminal" evidence="2">
    <location>
        <begin position="290"/>
        <end position="373"/>
    </location>
</feature>
<dbReference type="AlphaFoldDB" id="A0A838Y9P7"/>
<evidence type="ECO:0000313" key="3">
    <source>
        <dbReference type="EMBL" id="MBA4710568.1"/>
    </source>
</evidence>
<proteinExistence type="predicted"/>